<sequence>MNVSYHSVTRKETEMRNSTLRVGYALLVFFLLSLQVAVAQVRPFHFAGDEDEAPFGFRNEKKEFVGIYVDILQEAFNRMNVKYLIKGYPWARAQMLVEHGGADAMITVATPTRELIAVANTEALATHQWVAFAKSDSAKFQQIMSAKTLDELKGLKVLDYLGDGWGEKNLAGFDVDRGGNFSQVLLKLAAQRGDVFVQMQLPTQYVLNELKAANPGNDGLAKVVAATNVLDSKKFYLLVSKKSPYVAMLPQVDKTIAGMRADGTIQKIHDKYVK</sequence>
<protein>
    <submittedName>
        <fullName evidence="3">Transporter substrate-binding domain-containing protein</fullName>
    </submittedName>
</protein>
<evidence type="ECO:0000259" key="2">
    <source>
        <dbReference type="SMART" id="SM00062"/>
    </source>
</evidence>
<organism evidence="3 4">
    <name type="scientific">Rhodoferax aquaticus</name>
    <dbReference type="NCBI Taxonomy" id="2527691"/>
    <lineage>
        <taxon>Bacteria</taxon>
        <taxon>Pseudomonadati</taxon>
        <taxon>Pseudomonadota</taxon>
        <taxon>Betaproteobacteria</taxon>
        <taxon>Burkholderiales</taxon>
        <taxon>Comamonadaceae</taxon>
        <taxon>Rhodoferax</taxon>
    </lineage>
</organism>
<proteinExistence type="predicted"/>
<gene>
    <name evidence="3" type="ORF">EXZ61_06240</name>
</gene>
<evidence type="ECO:0000256" key="1">
    <source>
        <dbReference type="ARBA" id="ARBA00022729"/>
    </source>
</evidence>
<evidence type="ECO:0000313" key="3">
    <source>
        <dbReference type="EMBL" id="QDL53802.1"/>
    </source>
</evidence>
<dbReference type="KEGG" id="rhg:EXZ61_06240"/>
<dbReference type="Proteomes" id="UP000317365">
    <property type="component" value="Chromosome"/>
</dbReference>
<reference evidence="4" key="2">
    <citation type="journal article" date="2020" name="Int. J. Syst. Evol. Microbiol.">
        <title>Genomic insights into a novel species Rhodoferax aquaticus sp. nov., isolated from freshwater.</title>
        <authorList>
            <person name="Li T."/>
            <person name="Zhuo Y."/>
            <person name="Jin C.Z."/>
            <person name="Wu X."/>
            <person name="Ko S.R."/>
            <person name="Jin F.J."/>
            <person name="Ahn C.Y."/>
            <person name="Oh H.M."/>
            <person name="Lee H.G."/>
            <person name="Jin L."/>
        </authorList>
    </citation>
    <scope>NUCLEOTIDE SEQUENCE [LARGE SCALE GENOMIC DNA]</scope>
    <source>
        <strain evidence="4">Gr-4</strain>
    </source>
</reference>
<dbReference type="EMBL" id="CP036282">
    <property type="protein sequence ID" value="QDL53802.1"/>
    <property type="molecule type" value="Genomic_DNA"/>
</dbReference>
<dbReference type="PANTHER" id="PTHR35936:SF25">
    <property type="entry name" value="ABC TRANSPORTER SUBSTRATE-BINDING PROTEIN"/>
    <property type="match status" value="1"/>
</dbReference>
<dbReference type="Pfam" id="PF00497">
    <property type="entry name" value="SBP_bac_3"/>
    <property type="match status" value="1"/>
</dbReference>
<evidence type="ECO:0000313" key="4">
    <source>
        <dbReference type="Proteomes" id="UP000317365"/>
    </source>
</evidence>
<feature type="domain" description="Solute-binding protein family 3/N-terminal" evidence="2">
    <location>
        <begin position="43"/>
        <end position="274"/>
    </location>
</feature>
<dbReference type="SMART" id="SM00062">
    <property type="entry name" value="PBPb"/>
    <property type="match status" value="1"/>
</dbReference>
<keyword evidence="4" id="KW-1185">Reference proteome</keyword>
<reference evidence="4" key="1">
    <citation type="submission" date="2019-02" db="EMBL/GenBank/DDBJ databases">
        <title>Complete genome sequence of Rhodoferax sp. Gr-4.</title>
        <authorList>
            <person name="Jin L."/>
        </authorList>
    </citation>
    <scope>NUCLEOTIDE SEQUENCE [LARGE SCALE GENOMIC DNA]</scope>
    <source>
        <strain evidence="4">Gr-4</strain>
    </source>
</reference>
<dbReference type="PANTHER" id="PTHR35936">
    <property type="entry name" value="MEMBRANE-BOUND LYTIC MUREIN TRANSGLYCOSYLASE F"/>
    <property type="match status" value="1"/>
</dbReference>
<dbReference type="AlphaFoldDB" id="A0A515EMB1"/>
<accession>A0A515EMB1</accession>
<dbReference type="SUPFAM" id="SSF53850">
    <property type="entry name" value="Periplasmic binding protein-like II"/>
    <property type="match status" value="1"/>
</dbReference>
<dbReference type="InterPro" id="IPR001638">
    <property type="entry name" value="Solute-binding_3/MltF_N"/>
</dbReference>
<name>A0A515EMB1_9BURK</name>
<dbReference type="Gene3D" id="3.40.190.10">
    <property type="entry name" value="Periplasmic binding protein-like II"/>
    <property type="match status" value="2"/>
</dbReference>
<keyword evidence="1" id="KW-0732">Signal</keyword>